<dbReference type="AlphaFoldDB" id="W2GYU4"/>
<dbReference type="EMBL" id="KI686135">
    <property type="protein sequence ID" value="ETK87426.1"/>
    <property type="molecule type" value="Genomic_DNA"/>
</dbReference>
<evidence type="ECO:0000256" key="1">
    <source>
        <dbReference type="SAM" id="MobiDB-lite"/>
    </source>
</evidence>
<organism evidence="2">
    <name type="scientific">Phytophthora nicotianae</name>
    <name type="common">Potato buckeye rot agent</name>
    <name type="synonym">Phytophthora parasitica</name>
    <dbReference type="NCBI Taxonomy" id="4792"/>
    <lineage>
        <taxon>Eukaryota</taxon>
        <taxon>Sar</taxon>
        <taxon>Stramenopiles</taxon>
        <taxon>Oomycota</taxon>
        <taxon>Peronosporomycetes</taxon>
        <taxon>Peronosporales</taxon>
        <taxon>Peronosporaceae</taxon>
        <taxon>Phytophthora</taxon>
    </lineage>
</organism>
<sequence>MAALTYSDSSEKMTKIRKETTNQPPNHENGQDAQAMVFTLLAAT</sequence>
<accession>W2GYU4</accession>
<evidence type="ECO:0000313" key="2">
    <source>
        <dbReference type="EMBL" id="ETK87426.1"/>
    </source>
</evidence>
<reference evidence="2" key="1">
    <citation type="submission" date="2013-11" db="EMBL/GenBank/DDBJ databases">
        <title>The Genome Sequence of Phytophthora parasitica CJ02B3.</title>
        <authorList>
            <consortium name="The Broad Institute Genomics Platform"/>
            <person name="Russ C."/>
            <person name="Tyler B."/>
            <person name="Panabieres F."/>
            <person name="Shan W."/>
            <person name="Tripathy S."/>
            <person name="Grunwald N."/>
            <person name="Machado M."/>
            <person name="Johnson C.S."/>
            <person name="Arredondo F."/>
            <person name="Hong C."/>
            <person name="Coffey M."/>
            <person name="Young S.K."/>
            <person name="Zeng Q."/>
            <person name="Gargeya S."/>
            <person name="Fitzgerald M."/>
            <person name="Abouelleil A."/>
            <person name="Alvarado L."/>
            <person name="Chapman S.B."/>
            <person name="Gainer-Dewar J."/>
            <person name="Goldberg J."/>
            <person name="Griggs A."/>
            <person name="Gujja S."/>
            <person name="Hansen M."/>
            <person name="Howarth C."/>
            <person name="Imamovic A."/>
            <person name="Ireland A."/>
            <person name="Larimer J."/>
            <person name="McCowan C."/>
            <person name="Murphy C."/>
            <person name="Pearson M."/>
            <person name="Poon T.W."/>
            <person name="Priest M."/>
            <person name="Roberts A."/>
            <person name="Saif S."/>
            <person name="Shea T."/>
            <person name="Sykes S."/>
            <person name="Wortman J."/>
            <person name="Nusbaum C."/>
            <person name="Birren B."/>
        </authorList>
    </citation>
    <scope>NUCLEOTIDE SEQUENCE [LARGE SCALE GENOMIC DNA]</scope>
    <source>
        <strain evidence="2">CJ02B3</strain>
    </source>
</reference>
<dbReference type="Proteomes" id="UP000053236">
    <property type="component" value="Unassembled WGS sequence"/>
</dbReference>
<feature type="region of interest" description="Disordered" evidence="1">
    <location>
        <begin position="1"/>
        <end position="32"/>
    </location>
</feature>
<name>W2GYU4_PHYNI</name>
<gene>
    <name evidence="2" type="ORF">L915_08141</name>
</gene>
<feature type="compositionally biased region" description="Basic and acidic residues" evidence="1">
    <location>
        <begin position="9"/>
        <end position="20"/>
    </location>
</feature>
<proteinExistence type="predicted"/>
<protein>
    <submittedName>
        <fullName evidence="2">Uncharacterized protein</fullName>
    </submittedName>
</protein>
<feature type="compositionally biased region" description="Polar residues" evidence="1">
    <location>
        <begin position="21"/>
        <end position="32"/>
    </location>
</feature>